<reference evidence="3" key="1">
    <citation type="submission" date="2023-05" db="EMBL/GenBank/DDBJ databases">
        <title>Genome and transcriptome analyses reveal genes involved in the formation of fine ridges on petal epidermal cells in Hibiscus trionum.</title>
        <authorList>
            <person name="Koshimizu S."/>
            <person name="Masuda S."/>
            <person name="Ishii T."/>
            <person name="Shirasu K."/>
            <person name="Hoshino A."/>
            <person name="Arita M."/>
        </authorList>
    </citation>
    <scope>NUCLEOTIDE SEQUENCE</scope>
    <source>
        <strain evidence="3">Hamamatsu line</strain>
    </source>
</reference>
<organism evidence="3 4">
    <name type="scientific">Hibiscus trionum</name>
    <name type="common">Flower of an hour</name>
    <dbReference type="NCBI Taxonomy" id="183268"/>
    <lineage>
        <taxon>Eukaryota</taxon>
        <taxon>Viridiplantae</taxon>
        <taxon>Streptophyta</taxon>
        <taxon>Embryophyta</taxon>
        <taxon>Tracheophyta</taxon>
        <taxon>Spermatophyta</taxon>
        <taxon>Magnoliopsida</taxon>
        <taxon>eudicotyledons</taxon>
        <taxon>Gunneridae</taxon>
        <taxon>Pentapetalae</taxon>
        <taxon>rosids</taxon>
        <taxon>malvids</taxon>
        <taxon>Malvales</taxon>
        <taxon>Malvaceae</taxon>
        <taxon>Malvoideae</taxon>
        <taxon>Hibiscus</taxon>
    </lineage>
</organism>
<evidence type="ECO:0000259" key="1">
    <source>
        <dbReference type="Pfam" id="PF00385"/>
    </source>
</evidence>
<dbReference type="SUPFAM" id="SSF54160">
    <property type="entry name" value="Chromo domain-like"/>
    <property type="match status" value="1"/>
</dbReference>
<dbReference type="InterPro" id="IPR012337">
    <property type="entry name" value="RNaseH-like_sf"/>
</dbReference>
<name>A0A9W7IKH7_HIBTR</name>
<dbReference type="InterPro" id="IPR016197">
    <property type="entry name" value="Chromo-like_dom_sf"/>
</dbReference>
<dbReference type="Proteomes" id="UP001165190">
    <property type="component" value="Unassembled WGS sequence"/>
</dbReference>
<protein>
    <recommendedName>
        <fullName evidence="5">Chromo domain-containing protein</fullName>
    </recommendedName>
</protein>
<evidence type="ECO:0000313" key="4">
    <source>
        <dbReference type="Proteomes" id="UP001165190"/>
    </source>
</evidence>
<gene>
    <name evidence="3" type="ORF">HRI_003343900</name>
</gene>
<dbReference type="InterPro" id="IPR056924">
    <property type="entry name" value="SH3_Tf2-1"/>
</dbReference>
<evidence type="ECO:0008006" key="5">
    <source>
        <dbReference type="Google" id="ProtNLM"/>
    </source>
</evidence>
<sequence length="249" mass="29381">MGKLRVNQCLETYLRCMSGVRSKEWAEWLHLAEWWYNTTFHTSIQVTPYQDVYGQVPPVHLPYIAGESLVYEVDRSLQKRDAAIKMLQFHMKRAQDRMKSQADKNRVDCEFQVGEWVFLKLQPYRQQSVVSKNCQKLSPNWLGPFLIVEKVCKVAYKLQLPVNFKVHHVFHVSQLKKRIRSDLVQFDLPVIDPEGTIGKEHVKILDRRMVKKGNRAVTEVLVEWSNSFPEDSTWEILHNLQQQFPHFDT</sequence>
<dbReference type="PANTHER" id="PTHR46148:SF52">
    <property type="entry name" value="OS04G0603800 PROTEIN"/>
    <property type="match status" value="1"/>
</dbReference>
<dbReference type="InterPro" id="IPR036397">
    <property type="entry name" value="RNaseH_sf"/>
</dbReference>
<dbReference type="Gene3D" id="3.30.420.10">
    <property type="entry name" value="Ribonuclease H-like superfamily/Ribonuclease H"/>
    <property type="match status" value="1"/>
</dbReference>
<accession>A0A9W7IKH7</accession>
<dbReference type="SUPFAM" id="SSF53098">
    <property type="entry name" value="Ribonuclease H-like"/>
    <property type="match status" value="1"/>
</dbReference>
<dbReference type="EMBL" id="BSYR01000030">
    <property type="protein sequence ID" value="GMI96746.1"/>
    <property type="molecule type" value="Genomic_DNA"/>
</dbReference>
<dbReference type="GO" id="GO:0003676">
    <property type="term" value="F:nucleic acid binding"/>
    <property type="evidence" value="ECO:0007669"/>
    <property type="project" value="InterPro"/>
</dbReference>
<dbReference type="InterPro" id="IPR023780">
    <property type="entry name" value="Chromo_domain"/>
</dbReference>
<evidence type="ECO:0000259" key="2">
    <source>
        <dbReference type="Pfam" id="PF24626"/>
    </source>
</evidence>
<dbReference type="Gene3D" id="2.40.50.40">
    <property type="match status" value="1"/>
</dbReference>
<feature type="domain" description="Tf2-1-like SH3-like" evidence="2">
    <location>
        <begin position="114"/>
        <end position="177"/>
    </location>
</feature>
<keyword evidence="4" id="KW-1185">Reference proteome</keyword>
<comment type="caution">
    <text evidence="3">The sequence shown here is derived from an EMBL/GenBank/DDBJ whole genome shotgun (WGS) entry which is preliminary data.</text>
</comment>
<dbReference type="Pfam" id="PF24626">
    <property type="entry name" value="SH3_Tf2-1"/>
    <property type="match status" value="1"/>
</dbReference>
<proteinExistence type="predicted"/>
<dbReference type="PANTHER" id="PTHR46148">
    <property type="entry name" value="CHROMO DOMAIN-CONTAINING PROTEIN"/>
    <property type="match status" value="1"/>
</dbReference>
<evidence type="ECO:0000313" key="3">
    <source>
        <dbReference type="EMBL" id="GMI96746.1"/>
    </source>
</evidence>
<feature type="domain" description="Chromo" evidence="1">
    <location>
        <begin position="203"/>
        <end position="246"/>
    </location>
</feature>
<dbReference type="OrthoDB" id="5554229at2759"/>
<dbReference type="AlphaFoldDB" id="A0A9W7IKH7"/>
<dbReference type="Pfam" id="PF00385">
    <property type="entry name" value="Chromo"/>
    <property type="match status" value="1"/>
</dbReference>